<dbReference type="OrthoDB" id="3529721at2759"/>
<evidence type="ECO:0000313" key="2">
    <source>
        <dbReference type="EMBL" id="KZV89622.1"/>
    </source>
</evidence>
<keyword evidence="1" id="KW-1133">Transmembrane helix</keyword>
<evidence type="ECO:0000256" key="1">
    <source>
        <dbReference type="SAM" id="Phobius"/>
    </source>
</evidence>
<protein>
    <submittedName>
        <fullName evidence="2">Uncharacterized protein</fullName>
    </submittedName>
</protein>
<dbReference type="Proteomes" id="UP000077266">
    <property type="component" value="Unassembled WGS sequence"/>
</dbReference>
<dbReference type="STRING" id="1314781.A0A165FW59"/>
<dbReference type="AlphaFoldDB" id="A0A165FW59"/>
<keyword evidence="3" id="KW-1185">Reference proteome</keyword>
<keyword evidence="1" id="KW-0812">Transmembrane</keyword>
<gene>
    <name evidence="2" type="ORF">EXIGLDRAFT_677875</name>
</gene>
<sequence length="159" mass="17417">MPITSKNGLLLLYGGNALWFTSAFTHFVFYPERTLRRVTSKSYKASAAGATRNLLAEDVLRYLGAFNASALVLALLRVIRLLQLRKQAGVSVSDVLAERQLDVLALAVLGVANLSQCISNLGYARQTGRWIMGHGFDRITVLDTVFAILDFGAVLRIMA</sequence>
<organism evidence="2 3">
    <name type="scientific">Exidia glandulosa HHB12029</name>
    <dbReference type="NCBI Taxonomy" id="1314781"/>
    <lineage>
        <taxon>Eukaryota</taxon>
        <taxon>Fungi</taxon>
        <taxon>Dikarya</taxon>
        <taxon>Basidiomycota</taxon>
        <taxon>Agaricomycotina</taxon>
        <taxon>Agaricomycetes</taxon>
        <taxon>Auriculariales</taxon>
        <taxon>Exidiaceae</taxon>
        <taxon>Exidia</taxon>
    </lineage>
</organism>
<name>A0A165FW59_EXIGL</name>
<keyword evidence="1" id="KW-0472">Membrane</keyword>
<accession>A0A165FW59</accession>
<feature type="transmembrane region" description="Helical" evidence="1">
    <location>
        <begin position="9"/>
        <end position="30"/>
    </location>
</feature>
<reference evidence="2 3" key="1">
    <citation type="journal article" date="2016" name="Mol. Biol. Evol.">
        <title>Comparative Genomics of Early-Diverging Mushroom-Forming Fungi Provides Insights into the Origins of Lignocellulose Decay Capabilities.</title>
        <authorList>
            <person name="Nagy L.G."/>
            <person name="Riley R."/>
            <person name="Tritt A."/>
            <person name="Adam C."/>
            <person name="Daum C."/>
            <person name="Floudas D."/>
            <person name="Sun H."/>
            <person name="Yadav J.S."/>
            <person name="Pangilinan J."/>
            <person name="Larsson K.H."/>
            <person name="Matsuura K."/>
            <person name="Barry K."/>
            <person name="Labutti K."/>
            <person name="Kuo R."/>
            <person name="Ohm R.A."/>
            <person name="Bhattacharya S.S."/>
            <person name="Shirouzu T."/>
            <person name="Yoshinaga Y."/>
            <person name="Martin F.M."/>
            <person name="Grigoriev I.V."/>
            <person name="Hibbett D.S."/>
        </authorList>
    </citation>
    <scope>NUCLEOTIDE SEQUENCE [LARGE SCALE GENOMIC DNA]</scope>
    <source>
        <strain evidence="2 3">HHB12029</strain>
    </source>
</reference>
<proteinExistence type="predicted"/>
<feature type="transmembrane region" description="Helical" evidence="1">
    <location>
        <begin position="59"/>
        <end position="79"/>
    </location>
</feature>
<dbReference type="InParanoid" id="A0A165FW59"/>
<evidence type="ECO:0000313" key="3">
    <source>
        <dbReference type="Proteomes" id="UP000077266"/>
    </source>
</evidence>
<dbReference type="EMBL" id="KV426068">
    <property type="protein sequence ID" value="KZV89622.1"/>
    <property type="molecule type" value="Genomic_DNA"/>
</dbReference>